<dbReference type="Proteomes" id="UP000467700">
    <property type="component" value="Unassembled WGS sequence"/>
</dbReference>
<feature type="region of interest" description="Disordered" evidence="1">
    <location>
        <begin position="1"/>
        <end position="33"/>
    </location>
</feature>
<name>A0A8S0VXS9_CYCAE</name>
<evidence type="ECO:0000313" key="3">
    <source>
        <dbReference type="Proteomes" id="UP000467700"/>
    </source>
</evidence>
<evidence type="ECO:0000256" key="1">
    <source>
        <dbReference type="SAM" id="MobiDB-lite"/>
    </source>
</evidence>
<proteinExistence type="predicted"/>
<dbReference type="EMBL" id="CACVBS010000032">
    <property type="protein sequence ID" value="CAA7261291.1"/>
    <property type="molecule type" value="Genomic_DNA"/>
</dbReference>
<gene>
    <name evidence="2" type="ORF">AAE3_LOCUS3555</name>
</gene>
<accession>A0A8S0VXS9</accession>
<comment type="caution">
    <text evidence="2">The sequence shown here is derived from an EMBL/GenBank/DDBJ whole genome shotgun (WGS) entry which is preliminary data.</text>
</comment>
<sequence>MNNSSLSGPERCPTERRVAKKPTPRVSRASGSGKWPGILTTVNTLFPLPLLSLRLELALWALERRFSISADPLGGRESICALDLALGGGGGGGKGGCYAQPRTTPPSHQAPPTHRRLHALAVLFHLHTALVPVGVAVPLRAPALCPCPLALTLVLPAPPVALALAPCPTPRLHRSSTAPSVPPSYLLSGCTSSALTTVNDRAYLIKHGR</sequence>
<keyword evidence="3" id="KW-1185">Reference proteome</keyword>
<organism evidence="2 3">
    <name type="scientific">Cyclocybe aegerita</name>
    <name type="common">Black poplar mushroom</name>
    <name type="synonym">Agrocybe aegerita</name>
    <dbReference type="NCBI Taxonomy" id="1973307"/>
    <lineage>
        <taxon>Eukaryota</taxon>
        <taxon>Fungi</taxon>
        <taxon>Dikarya</taxon>
        <taxon>Basidiomycota</taxon>
        <taxon>Agaricomycotina</taxon>
        <taxon>Agaricomycetes</taxon>
        <taxon>Agaricomycetidae</taxon>
        <taxon>Agaricales</taxon>
        <taxon>Agaricineae</taxon>
        <taxon>Bolbitiaceae</taxon>
        <taxon>Cyclocybe</taxon>
    </lineage>
</organism>
<evidence type="ECO:0000313" key="2">
    <source>
        <dbReference type="EMBL" id="CAA7261291.1"/>
    </source>
</evidence>
<protein>
    <submittedName>
        <fullName evidence="2">Uncharacterized protein</fullName>
    </submittedName>
</protein>
<reference evidence="2 3" key="1">
    <citation type="submission" date="2020-01" db="EMBL/GenBank/DDBJ databases">
        <authorList>
            <person name="Gupta K D."/>
        </authorList>
    </citation>
    <scope>NUCLEOTIDE SEQUENCE [LARGE SCALE GENOMIC DNA]</scope>
</reference>
<dbReference type="AlphaFoldDB" id="A0A8S0VXS9"/>